<comment type="caution">
    <text evidence="4">The sequence shown here is derived from an EMBL/GenBank/DDBJ whole genome shotgun (WGS) entry which is preliminary data.</text>
</comment>
<dbReference type="Pfam" id="PF14392">
    <property type="entry name" value="zf-CCHC_4"/>
    <property type="match status" value="1"/>
</dbReference>
<dbReference type="PANTHER" id="PTHR31286">
    <property type="entry name" value="GLYCINE-RICH CELL WALL STRUCTURAL PROTEIN 1.8-LIKE"/>
    <property type="match status" value="1"/>
</dbReference>
<feature type="region of interest" description="Disordered" evidence="2">
    <location>
        <begin position="222"/>
        <end position="267"/>
    </location>
</feature>
<dbReference type="Proteomes" id="UP000323000">
    <property type="component" value="Chromosome 11"/>
</dbReference>
<dbReference type="PANTHER" id="PTHR31286:SF167">
    <property type="entry name" value="OS09G0268800 PROTEIN"/>
    <property type="match status" value="1"/>
</dbReference>
<dbReference type="InterPro" id="IPR040256">
    <property type="entry name" value="At4g02000-like"/>
</dbReference>
<feature type="domain" description="CCHC-type" evidence="3">
    <location>
        <begin position="71"/>
        <end position="86"/>
    </location>
</feature>
<protein>
    <recommendedName>
        <fullName evidence="3">CCHC-type domain-containing protein</fullName>
    </recommendedName>
</protein>
<dbReference type="OrthoDB" id="10497110at2759"/>
<evidence type="ECO:0000256" key="1">
    <source>
        <dbReference type="PROSITE-ProRule" id="PRU00047"/>
    </source>
</evidence>
<accession>A0A5C7H370</accession>
<dbReference type="InterPro" id="IPR001878">
    <property type="entry name" value="Znf_CCHC"/>
</dbReference>
<dbReference type="AlphaFoldDB" id="A0A5C7H370"/>
<proteinExistence type="predicted"/>
<dbReference type="GO" id="GO:0008270">
    <property type="term" value="F:zinc ion binding"/>
    <property type="evidence" value="ECO:0007669"/>
    <property type="project" value="UniProtKB-KW"/>
</dbReference>
<dbReference type="InterPro" id="IPR025836">
    <property type="entry name" value="Zn_knuckle_CX2CX4HX4C"/>
</dbReference>
<dbReference type="GO" id="GO:0003676">
    <property type="term" value="F:nucleic acid binding"/>
    <property type="evidence" value="ECO:0007669"/>
    <property type="project" value="InterPro"/>
</dbReference>
<dbReference type="SUPFAM" id="SSF57756">
    <property type="entry name" value="Retrovirus zinc finger-like domains"/>
    <property type="match status" value="1"/>
</dbReference>
<evidence type="ECO:0000256" key="2">
    <source>
        <dbReference type="SAM" id="MobiDB-lite"/>
    </source>
</evidence>
<keyword evidence="1" id="KW-0479">Metal-binding</keyword>
<keyword evidence="1" id="KW-0863">Zinc-finger</keyword>
<evidence type="ECO:0000313" key="5">
    <source>
        <dbReference type="Proteomes" id="UP000323000"/>
    </source>
</evidence>
<evidence type="ECO:0000259" key="3">
    <source>
        <dbReference type="PROSITE" id="PS50158"/>
    </source>
</evidence>
<dbReference type="PROSITE" id="PS50158">
    <property type="entry name" value="ZF_CCHC"/>
    <property type="match status" value="1"/>
</dbReference>
<name>A0A5C7H370_9ROSI</name>
<dbReference type="InterPro" id="IPR036875">
    <property type="entry name" value="Znf_CCHC_sf"/>
</dbReference>
<reference evidence="5" key="1">
    <citation type="journal article" date="2019" name="Gigascience">
        <title>De novo genome assembly of the endangered Acer yangbiense, a plant species with extremely small populations endemic to Yunnan Province, China.</title>
        <authorList>
            <person name="Yang J."/>
            <person name="Wariss H.M."/>
            <person name="Tao L."/>
            <person name="Zhang R."/>
            <person name="Yun Q."/>
            <person name="Hollingsworth P."/>
            <person name="Dao Z."/>
            <person name="Luo G."/>
            <person name="Guo H."/>
            <person name="Ma Y."/>
            <person name="Sun W."/>
        </authorList>
    </citation>
    <scope>NUCLEOTIDE SEQUENCE [LARGE SCALE GENOMIC DNA]</scope>
    <source>
        <strain evidence="5">cv. Malutang</strain>
    </source>
</reference>
<evidence type="ECO:0000313" key="4">
    <source>
        <dbReference type="EMBL" id="TXG50706.1"/>
    </source>
</evidence>
<feature type="compositionally biased region" description="Polar residues" evidence="2">
    <location>
        <begin position="230"/>
        <end position="256"/>
    </location>
</feature>
<organism evidence="4 5">
    <name type="scientific">Acer yangbiense</name>
    <dbReference type="NCBI Taxonomy" id="1000413"/>
    <lineage>
        <taxon>Eukaryota</taxon>
        <taxon>Viridiplantae</taxon>
        <taxon>Streptophyta</taxon>
        <taxon>Embryophyta</taxon>
        <taxon>Tracheophyta</taxon>
        <taxon>Spermatophyta</taxon>
        <taxon>Magnoliopsida</taxon>
        <taxon>eudicotyledons</taxon>
        <taxon>Gunneridae</taxon>
        <taxon>Pentapetalae</taxon>
        <taxon>rosids</taxon>
        <taxon>malvids</taxon>
        <taxon>Sapindales</taxon>
        <taxon>Sapindaceae</taxon>
        <taxon>Hippocastanoideae</taxon>
        <taxon>Acereae</taxon>
        <taxon>Acer</taxon>
    </lineage>
</organism>
<gene>
    <name evidence="4" type="ORF">EZV62_023230</name>
</gene>
<feature type="region of interest" description="Disordered" evidence="2">
    <location>
        <begin position="287"/>
        <end position="311"/>
    </location>
</feature>
<keyword evidence="5" id="KW-1185">Reference proteome</keyword>
<keyword evidence="1" id="KW-0862">Zinc</keyword>
<sequence>MNRRTTKWLAEQIGVVVEIPYDSRECWGKFLWVKVQINITKPLKRWLRLKLGKTEDIVVVGLKYERLSDFCFVCGRIGHLVKECTDEVAREVTAERRTETLTSERVMGTPQTDRMVIDRPISGQASSVTALRQTVGESSNGPMSVSTVPILKEASPRNEEPIPKLEVQMHDAIKETQEKNSVQQVTPIKKTGKKWKRAARGVDQLQLVGKVSSPLQRMLVTGKVGRKTPKSQCSPKTANGKSPGKCSSKNGTNSPLHSPGLKSEGGSKVCKRKVVFDLSKVARDLKKGKIFNPKIDPMRSAEPIDQARRDQ</sequence>
<dbReference type="EMBL" id="VAHF01000011">
    <property type="protein sequence ID" value="TXG50706.1"/>
    <property type="molecule type" value="Genomic_DNA"/>
</dbReference>